<dbReference type="InterPro" id="IPR000922">
    <property type="entry name" value="Lectin_gal-bd_dom"/>
</dbReference>
<dbReference type="InterPro" id="IPR041392">
    <property type="entry name" value="GHD"/>
</dbReference>
<dbReference type="Gene3D" id="3.20.20.80">
    <property type="entry name" value="Glycosidases"/>
    <property type="match status" value="1"/>
</dbReference>
<evidence type="ECO:0000256" key="13">
    <source>
        <dbReference type="SAM" id="SignalP"/>
    </source>
</evidence>
<comment type="caution">
    <text evidence="15">The sequence shown here is derived from an EMBL/GenBank/DDBJ whole genome shotgun (WGS) entry which is preliminary data.</text>
</comment>
<dbReference type="Pfam" id="PF17834">
    <property type="entry name" value="GHD"/>
    <property type="match status" value="1"/>
</dbReference>
<keyword evidence="9" id="KW-0325">Glycoprotein</keyword>
<dbReference type="Gene3D" id="2.60.120.260">
    <property type="entry name" value="Galactose-binding domain-like"/>
    <property type="match status" value="2"/>
</dbReference>
<accession>A0AAN9K8M7</accession>
<dbReference type="InterPro" id="IPR043159">
    <property type="entry name" value="Lectin_gal-bd_sf"/>
</dbReference>
<dbReference type="InterPro" id="IPR048913">
    <property type="entry name" value="BetaGal_gal-bd"/>
</dbReference>
<feature type="chain" id="PRO_5042870602" description="Beta-galactosidase" evidence="13">
    <location>
        <begin position="30"/>
        <end position="832"/>
    </location>
</feature>
<evidence type="ECO:0000313" key="15">
    <source>
        <dbReference type="EMBL" id="KAK7312254.1"/>
    </source>
</evidence>
<dbReference type="InterPro" id="IPR017853">
    <property type="entry name" value="GH"/>
</dbReference>
<evidence type="ECO:0000259" key="14">
    <source>
        <dbReference type="PROSITE" id="PS50228"/>
    </source>
</evidence>
<dbReference type="AlphaFoldDB" id="A0AAN9K8M7"/>
<evidence type="ECO:0000256" key="10">
    <source>
        <dbReference type="ARBA" id="ARBA00023295"/>
    </source>
</evidence>
<dbReference type="InterPro" id="IPR019801">
    <property type="entry name" value="Glyco_hydro_35_CS"/>
</dbReference>
<dbReference type="Gene3D" id="2.60.120.740">
    <property type="match status" value="1"/>
</dbReference>
<comment type="catalytic activity">
    <reaction evidence="1 11">
        <text>Hydrolysis of terminal non-reducing beta-D-galactose residues in beta-D-galactosides.</text>
        <dbReference type="EC" id="3.2.1.23"/>
    </reaction>
</comment>
<name>A0AAN9K8M7_CANGL</name>
<dbReference type="CDD" id="cd22842">
    <property type="entry name" value="Gal_Rha_Lectin_BGal"/>
    <property type="match status" value="1"/>
</dbReference>
<dbReference type="PROSITE" id="PS01182">
    <property type="entry name" value="GLYCOSYL_HYDROL_F35"/>
    <property type="match status" value="1"/>
</dbReference>
<dbReference type="SUPFAM" id="SSF49785">
    <property type="entry name" value="Galactose-binding domain-like"/>
    <property type="match status" value="2"/>
</dbReference>
<dbReference type="InterPro" id="IPR008979">
    <property type="entry name" value="Galactose-bd-like_sf"/>
</dbReference>
<keyword evidence="6" id="KW-0964">Secreted</keyword>
<evidence type="ECO:0000256" key="12">
    <source>
        <dbReference type="RuleBase" id="RU003679"/>
    </source>
</evidence>
<dbReference type="GO" id="GO:0004565">
    <property type="term" value="F:beta-galactosidase activity"/>
    <property type="evidence" value="ECO:0007669"/>
    <property type="project" value="UniProtKB-EC"/>
</dbReference>
<keyword evidence="10 11" id="KW-0326">Glycosidase</keyword>
<evidence type="ECO:0000256" key="11">
    <source>
        <dbReference type="RuleBase" id="RU000675"/>
    </source>
</evidence>
<dbReference type="Pfam" id="PF02140">
    <property type="entry name" value="SUEL_Lectin"/>
    <property type="match status" value="1"/>
</dbReference>
<dbReference type="FunFam" id="3.20.20.80:FF:000006">
    <property type="entry name" value="Beta-galactosidase"/>
    <property type="match status" value="1"/>
</dbReference>
<keyword evidence="7 13" id="KW-0732">Signal</keyword>
<sequence>MCNNLNMSNLKLVLFTFLSIILSLPTAHSNRSVTYDGRSLIINGKRELLFSGSIHYTRSTPDMWPDLLVKARRGGINVIQTYVFWNIHEPTPGKFTMEGQYDLIRFIKLVQENGMYVTLRVGPFIQAEWNHGGLPYWLREVPGIIFRSNNEPFKKYMKEYVSTVIRKMQDEKLFAPQGGPIILSQIENEYNHIQLAYDEDGDSYVQWAANMAVSLDTKVPWIMCKQKDAPDPVINACNGRHCGDTFTGPNKPYKPFLWTENWTAQYRVFGDPPSQRSAEDIAFSVARFFSKNGSLVNYYMYHGGTNFGRTSSAFTTTKYYDEAPLDEFGLQKDPKWSHLRDVHKAVSLCRKALFGGDYSSQRLSQHHEIIVFEKSGSDTCAAFITNNHTKTAATLKFRGENYYLPPRSISILPDCKTVVFNTQNIASQHNSRNFKKSKTANKHKWEMFTEPIPTTKHTIPNAKEKVPTELYSLLKDTTDYAWYTTSVNLGPEDLPKKNEISPILRIISLGHSLLAYVNGEYVGSNHGTHEEKAFEFQKAVPFKVGVNQIAILANLVGLPDSGAYMEHRFAGPKSITILGLNIGKIDITGNGWGNQIGLLGEKSQIFTEEGSKNVEWKEVDGPGPTLTWYKTKFETPEGNDPVAIRMTGMGKGMVWINGNSIGRHWMSYLSPLGKPTQSEYHIPRKFLNPKDNLLVVFEEEAASPKSIIIITVDRDTICSYITENHPPHVNSWAATKSKFHAVVDNPTPAATLTCPDNKRILAVDFASFGDPLATTCGEYSMGKCDDPSTKQVVEQACLGKNTCSVPIAGFSKGQEACKNAEKALAIQAKCGF</sequence>
<evidence type="ECO:0000256" key="9">
    <source>
        <dbReference type="ARBA" id="ARBA00023180"/>
    </source>
</evidence>
<dbReference type="Pfam" id="PF21467">
    <property type="entry name" value="BetaGal_gal-bd"/>
    <property type="match status" value="1"/>
</dbReference>
<reference evidence="15 16" key="1">
    <citation type="submission" date="2024-01" db="EMBL/GenBank/DDBJ databases">
        <title>The genomes of 5 underutilized Papilionoideae crops provide insights into root nodulation and disease resistanc.</title>
        <authorList>
            <person name="Jiang F."/>
        </authorList>
    </citation>
    <scope>NUCLEOTIDE SEQUENCE [LARGE SCALE GENOMIC DNA]</scope>
    <source>
        <strain evidence="15">LVBAO_FW01</strain>
        <tissue evidence="15">Leaves</tissue>
    </source>
</reference>
<protein>
    <recommendedName>
        <fullName evidence="4 11">Beta-galactosidase</fullName>
        <ecNumber evidence="4 11">3.2.1.23</ecNumber>
    </recommendedName>
</protein>
<dbReference type="EMBL" id="JAYMYQ010000009">
    <property type="protein sequence ID" value="KAK7312254.1"/>
    <property type="molecule type" value="Genomic_DNA"/>
</dbReference>
<organism evidence="15 16">
    <name type="scientific">Canavalia gladiata</name>
    <name type="common">Sword bean</name>
    <name type="synonym">Dolichos gladiatus</name>
    <dbReference type="NCBI Taxonomy" id="3824"/>
    <lineage>
        <taxon>Eukaryota</taxon>
        <taxon>Viridiplantae</taxon>
        <taxon>Streptophyta</taxon>
        <taxon>Embryophyta</taxon>
        <taxon>Tracheophyta</taxon>
        <taxon>Spermatophyta</taxon>
        <taxon>Magnoliopsida</taxon>
        <taxon>eudicotyledons</taxon>
        <taxon>Gunneridae</taxon>
        <taxon>Pentapetalae</taxon>
        <taxon>rosids</taxon>
        <taxon>fabids</taxon>
        <taxon>Fabales</taxon>
        <taxon>Fabaceae</taxon>
        <taxon>Papilionoideae</taxon>
        <taxon>50 kb inversion clade</taxon>
        <taxon>NPAAA clade</taxon>
        <taxon>indigoferoid/millettioid clade</taxon>
        <taxon>Phaseoleae</taxon>
        <taxon>Canavalia</taxon>
    </lineage>
</organism>
<evidence type="ECO:0000256" key="7">
    <source>
        <dbReference type="ARBA" id="ARBA00022729"/>
    </source>
</evidence>
<evidence type="ECO:0000256" key="3">
    <source>
        <dbReference type="ARBA" id="ARBA00009809"/>
    </source>
</evidence>
<feature type="domain" description="SUEL-type lectin" evidence="14">
    <location>
        <begin position="748"/>
        <end position="831"/>
    </location>
</feature>
<keyword evidence="8 11" id="KW-0378">Hydrolase</keyword>
<evidence type="ECO:0000256" key="1">
    <source>
        <dbReference type="ARBA" id="ARBA00001412"/>
    </source>
</evidence>
<dbReference type="SUPFAM" id="SSF51445">
    <property type="entry name" value="(Trans)glycosidases"/>
    <property type="match status" value="1"/>
</dbReference>
<dbReference type="PROSITE" id="PS50228">
    <property type="entry name" value="SUEL_LECTIN"/>
    <property type="match status" value="1"/>
</dbReference>
<keyword evidence="16" id="KW-1185">Reference proteome</keyword>
<dbReference type="InterPro" id="IPR031330">
    <property type="entry name" value="Gly_Hdrlase_35_cat"/>
</dbReference>
<dbReference type="PRINTS" id="PR00742">
    <property type="entry name" value="GLHYDRLASE35"/>
</dbReference>
<dbReference type="GO" id="GO:0048046">
    <property type="term" value="C:apoplast"/>
    <property type="evidence" value="ECO:0007669"/>
    <property type="project" value="UniProtKB-SubCell"/>
</dbReference>
<evidence type="ECO:0000313" key="16">
    <source>
        <dbReference type="Proteomes" id="UP001367508"/>
    </source>
</evidence>
<dbReference type="Proteomes" id="UP001367508">
    <property type="component" value="Unassembled WGS sequence"/>
</dbReference>
<proteinExistence type="inferred from homology"/>
<dbReference type="EC" id="3.2.1.23" evidence="4 11"/>
<dbReference type="FunFam" id="2.60.120.260:FF:000050">
    <property type="entry name" value="Beta-galactosidase"/>
    <property type="match status" value="1"/>
</dbReference>
<evidence type="ECO:0000256" key="8">
    <source>
        <dbReference type="ARBA" id="ARBA00022801"/>
    </source>
</evidence>
<dbReference type="GO" id="GO:0030246">
    <property type="term" value="F:carbohydrate binding"/>
    <property type="evidence" value="ECO:0007669"/>
    <property type="project" value="InterPro"/>
</dbReference>
<feature type="signal peptide" evidence="13">
    <location>
        <begin position="1"/>
        <end position="29"/>
    </location>
</feature>
<evidence type="ECO:0000256" key="6">
    <source>
        <dbReference type="ARBA" id="ARBA00022525"/>
    </source>
</evidence>
<dbReference type="PANTHER" id="PTHR23421">
    <property type="entry name" value="BETA-GALACTOSIDASE RELATED"/>
    <property type="match status" value="1"/>
</dbReference>
<evidence type="ECO:0000256" key="5">
    <source>
        <dbReference type="ARBA" id="ARBA00022523"/>
    </source>
</evidence>
<evidence type="ECO:0000256" key="2">
    <source>
        <dbReference type="ARBA" id="ARBA00004271"/>
    </source>
</evidence>
<comment type="similarity">
    <text evidence="3 12">Belongs to the glycosyl hydrolase 35 family.</text>
</comment>
<evidence type="ECO:0000256" key="4">
    <source>
        <dbReference type="ARBA" id="ARBA00012756"/>
    </source>
</evidence>
<dbReference type="InterPro" id="IPR001944">
    <property type="entry name" value="Glycoside_Hdrlase_35"/>
</dbReference>
<dbReference type="Pfam" id="PF01301">
    <property type="entry name" value="Glyco_hydro_35"/>
    <property type="match status" value="1"/>
</dbReference>
<gene>
    <name evidence="15" type="ORF">VNO77_36003</name>
</gene>
<dbReference type="FunFam" id="2.60.120.260:FF:000142">
    <property type="entry name" value="Beta-galactosidase"/>
    <property type="match status" value="1"/>
</dbReference>
<dbReference type="GO" id="GO:0005975">
    <property type="term" value="P:carbohydrate metabolic process"/>
    <property type="evidence" value="ECO:0007669"/>
    <property type="project" value="InterPro"/>
</dbReference>
<keyword evidence="5" id="KW-0052">Apoplast</keyword>
<comment type="subcellular location">
    <subcellularLocation>
        <location evidence="2">Secreted</location>
        <location evidence="2">Extracellular space</location>
        <location evidence="2">Apoplast</location>
    </subcellularLocation>
</comment>